<keyword evidence="2" id="KW-1185">Reference proteome</keyword>
<reference evidence="1 2" key="1">
    <citation type="submission" date="2018-11" db="EMBL/GenBank/DDBJ databases">
        <title>Genome sequence and assembly of Colletotrichum spinosum.</title>
        <authorList>
            <person name="Gan P."/>
            <person name="Shirasu K."/>
        </authorList>
    </citation>
    <scope>NUCLEOTIDE SEQUENCE [LARGE SCALE GENOMIC DNA]</scope>
    <source>
        <strain evidence="1 2">CBS 515.97</strain>
    </source>
</reference>
<gene>
    <name evidence="1" type="ORF">C8035_v010274</name>
</gene>
<protein>
    <submittedName>
        <fullName evidence="1">Uncharacterized protein</fullName>
    </submittedName>
</protein>
<evidence type="ECO:0000313" key="1">
    <source>
        <dbReference type="EMBL" id="TDZ34802.1"/>
    </source>
</evidence>
<name>A0A4R8Q897_9PEZI</name>
<accession>A0A4R8Q897</accession>
<comment type="caution">
    <text evidence="1">The sequence shown here is derived from an EMBL/GenBank/DDBJ whole genome shotgun (WGS) entry which is preliminary data.</text>
</comment>
<proteinExistence type="predicted"/>
<dbReference type="AlphaFoldDB" id="A0A4R8Q897"/>
<dbReference type="Proteomes" id="UP000295083">
    <property type="component" value="Unassembled WGS sequence"/>
</dbReference>
<evidence type="ECO:0000313" key="2">
    <source>
        <dbReference type="Proteomes" id="UP000295083"/>
    </source>
</evidence>
<sequence length="135" mass="15493">MQGVCQTWTNIGKAPKYVDDQVRIRNRQTPTAHRVIWDADGTQMVTVAEQAEELLSVVFAPPPNRVQNKEWRPQPSTVGVLEIFLPGFETQLIQSRRCSLRAVMNERKANAQAVGIVEYTEMLRRFRIESQPRQS</sequence>
<dbReference type="EMBL" id="QAPG01000049">
    <property type="protein sequence ID" value="TDZ34802.1"/>
    <property type="molecule type" value="Genomic_DNA"/>
</dbReference>
<organism evidence="1 2">
    <name type="scientific">Colletotrichum spinosum</name>
    <dbReference type="NCBI Taxonomy" id="1347390"/>
    <lineage>
        <taxon>Eukaryota</taxon>
        <taxon>Fungi</taxon>
        <taxon>Dikarya</taxon>
        <taxon>Ascomycota</taxon>
        <taxon>Pezizomycotina</taxon>
        <taxon>Sordariomycetes</taxon>
        <taxon>Hypocreomycetidae</taxon>
        <taxon>Glomerellales</taxon>
        <taxon>Glomerellaceae</taxon>
        <taxon>Colletotrichum</taxon>
        <taxon>Colletotrichum orbiculare species complex</taxon>
    </lineage>
</organism>